<accession>A0A0E9UZ83</accession>
<dbReference type="AlphaFoldDB" id="A0A0E9UZ83"/>
<evidence type="ECO:0000313" key="2">
    <source>
        <dbReference type="EMBL" id="JAH70500.1"/>
    </source>
</evidence>
<organism evidence="2">
    <name type="scientific">Anguilla anguilla</name>
    <name type="common">European freshwater eel</name>
    <name type="synonym">Muraena anguilla</name>
    <dbReference type="NCBI Taxonomy" id="7936"/>
    <lineage>
        <taxon>Eukaryota</taxon>
        <taxon>Metazoa</taxon>
        <taxon>Chordata</taxon>
        <taxon>Craniata</taxon>
        <taxon>Vertebrata</taxon>
        <taxon>Euteleostomi</taxon>
        <taxon>Actinopterygii</taxon>
        <taxon>Neopterygii</taxon>
        <taxon>Teleostei</taxon>
        <taxon>Anguilliformes</taxon>
        <taxon>Anguillidae</taxon>
        <taxon>Anguilla</taxon>
    </lineage>
</organism>
<name>A0A0E9UZ83_ANGAN</name>
<reference evidence="2" key="2">
    <citation type="journal article" date="2015" name="Fish Shellfish Immunol.">
        <title>Early steps in the European eel (Anguilla anguilla)-Vibrio vulnificus interaction in the gills: Role of the RtxA13 toxin.</title>
        <authorList>
            <person name="Callol A."/>
            <person name="Pajuelo D."/>
            <person name="Ebbesson L."/>
            <person name="Teles M."/>
            <person name="MacKenzie S."/>
            <person name="Amaro C."/>
        </authorList>
    </citation>
    <scope>NUCLEOTIDE SEQUENCE</scope>
</reference>
<dbReference type="EMBL" id="GBXM01038077">
    <property type="protein sequence ID" value="JAH70500.1"/>
    <property type="molecule type" value="Transcribed_RNA"/>
</dbReference>
<feature type="compositionally biased region" description="Polar residues" evidence="1">
    <location>
        <begin position="12"/>
        <end position="22"/>
    </location>
</feature>
<feature type="region of interest" description="Disordered" evidence="1">
    <location>
        <begin position="1"/>
        <end position="22"/>
    </location>
</feature>
<proteinExistence type="predicted"/>
<evidence type="ECO:0000256" key="1">
    <source>
        <dbReference type="SAM" id="MobiDB-lite"/>
    </source>
</evidence>
<sequence>MLEAFVFKSDSKIQSSSFPNTP</sequence>
<protein>
    <submittedName>
        <fullName evidence="2">Uncharacterized protein</fullName>
    </submittedName>
</protein>
<reference evidence="2" key="1">
    <citation type="submission" date="2014-11" db="EMBL/GenBank/DDBJ databases">
        <authorList>
            <person name="Amaro Gonzalez C."/>
        </authorList>
    </citation>
    <scope>NUCLEOTIDE SEQUENCE</scope>
</reference>